<dbReference type="RefSeq" id="WP_067633279.1">
    <property type="nucleotide sequence ID" value="NZ_CP013213.1"/>
</dbReference>
<gene>
    <name evidence="2" type="ORF">AOC36_08285</name>
</gene>
<protein>
    <submittedName>
        <fullName evidence="2">Uncharacterized protein</fullName>
    </submittedName>
</protein>
<evidence type="ECO:0000313" key="2">
    <source>
        <dbReference type="EMBL" id="AMC93983.1"/>
    </source>
</evidence>
<dbReference type="STRING" id="1514105.AOC36_08285"/>
<evidence type="ECO:0000313" key="3">
    <source>
        <dbReference type="Proteomes" id="UP000063781"/>
    </source>
</evidence>
<proteinExistence type="predicted"/>
<keyword evidence="3" id="KW-1185">Reference proteome</keyword>
<dbReference type="AlphaFoldDB" id="A0A0X8H0U5"/>
<reference evidence="2 3" key="1">
    <citation type="submission" date="2015-10" db="EMBL/GenBank/DDBJ databases">
        <title>Erysipelothrix larvae sp. LV19 isolated from the larval gut of the rhinoceros beetle, Trypoxylus dichotomus.</title>
        <authorList>
            <person name="Lim S."/>
            <person name="Kim B.-C."/>
        </authorList>
    </citation>
    <scope>NUCLEOTIDE SEQUENCE [LARGE SCALE GENOMIC DNA]</scope>
    <source>
        <strain evidence="2 3">LV19</strain>
    </source>
</reference>
<organism evidence="2 3">
    <name type="scientific">Erysipelothrix larvae</name>
    <dbReference type="NCBI Taxonomy" id="1514105"/>
    <lineage>
        <taxon>Bacteria</taxon>
        <taxon>Bacillati</taxon>
        <taxon>Bacillota</taxon>
        <taxon>Erysipelotrichia</taxon>
        <taxon>Erysipelotrichales</taxon>
        <taxon>Erysipelotrichaceae</taxon>
        <taxon>Erysipelothrix</taxon>
    </lineage>
</organism>
<keyword evidence="1" id="KW-0472">Membrane</keyword>
<keyword evidence="1" id="KW-1133">Transmembrane helix</keyword>
<dbReference type="KEGG" id="erl:AOC36_08285"/>
<sequence>MDGLLLGFIVITFTYFLVDLVYQYKIYRISVLRVIFNGYLEYYFSIRKNKIESTRHLNNQLGKHFLVFGKSSQREIGNYILLIHKNGIGFIIVNGKKISKIKQMNNELVRACRNQFLKLVGKIDVEYSFNVFVINSLVSEPYHQGQIAIISENDLVDELELMSSEKQLSPNEMKYLYSLIMNEENLNYGKI</sequence>
<name>A0A0X8H0U5_9FIRM</name>
<evidence type="ECO:0000256" key="1">
    <source>
        <dbReference type="SAM" id="Phobius"/>
    </source>
</evidence>
<dbReference type="Proteomes" id="UP000063781">
    <property type="component" value="Chromosome"/>
</dbReference>
<feature type="transmembrane region" description="Helical" evidence="1">
    <location>
        <begin position="6"/>
        <end position="24"/>
    </location>
</feature>
<accession>A0A0X8H0U5</accession>
<dbReference type="EMBL" id="CP013213">
    <property type="protein sequence ID" value="AMC93983.1"/>
    <property type="molecule type" value="Genomic_DNA"/>
</dbReference>
<keyword evidence="1" id="KW-0812">Transmembrane</keyword>